<feature type="region of interest" description="Disordered" evidence="1">
    <location>
        <begin position="354"/>
        <end position="384"/>
    </location>
</feature>
<dbReference type="RefSeq" id="WP_346078658.1">
    <property type="nucleotide sequence ID" value="NZ_BAAATL010000026.1"/>
</dbReference>
<sequence>MHPTGPIAQRFPLVPRIRPACLPLTARVGQLCSLADMGGQRADPGQASTVFNQTALLASDLGLAEYARELCHRHAALYLSYGPLPAMSAVRGLEPIVNLARLHIRSGRHQRGHQLLLDLYRAVAGSTETVLDGVVVPARLTETDQQLTEVRAWLWRVVLADGTRALTTAGRWSEALRHIEEHRGIGLRILDGRQVAVLASATTGDLPGALALLEDTEQGDAWEDAVTSALTALCRPGDQRAADHAIDHCLAFEPDEGLAVFSTRLALTALDATDPDTPAARKLLSQLVGRTSESGDGYALRDLLGHDGVRRSLEPARRASFERSLVACALGSAALPEPHRDRLEAALDSARRVLETSPFDLGSPGGDPLERRNRTAPSPDPATP</sequence>
<dbReference type="EMBL" id="BAAATL010000026">
    <property type="protein sequence ID" value="GAA2496151.1"/>
    <property type="molecule type" value="Genomic_DNA"/>
</dbReference>
<protein>
    <submittedName>
        <fullName evidence="2">Uncharacterized protein</fullName>
    </submittedName>
</protein>
<evidence type="ECO:0000256" key="1">
    <source>
        <dbReference type="SAM" id="MobiDB-lite"/>
    </source>
</evidence>
<evidence type="ECO:0000313" key="3">
    <source>
        <dbReference type="Proteomes" id="UP001501721"/>
    </source>
</evidence>
<keyword evidence="3" id="KW-1185">Reference proteome</keyword>
<proteinExistence type="predicted"/>
<accession>A0ABP5ZEC8</accession>
<name>A0ABP5ZEC8_9ACTN</name>
<evidence type="ECO:0000313" key="2">
    <source>
        <dbReference type="EMBL" id="GAA2496151.1"/>
    </source>
</evidence>
<reference evidence="3" key="1">
    <citation type="journal article" date="2019" name="Int. J. Syst. Evol. Microbiol.">
        <title>The Global Catalogue of Microorganisms (GCM) 10K type strain sequencing project: providing services to taxonomists for standard genome sequencing and annotation.</title>
        <authorList>
            <consortium name="The Broad Institute Genomics Platform"/>
            <consortium name="The Broad Institute Genome Sequencing Center for Infectious Disease"/>
            <person name="Wu L."/>
            <person name="Ma J."/>
        </authorList>
    </citation>
    <scope>NUCLEOTIDE SEQUENCE [LARGE SCALE GENOMIC DNA]</scope>
    <source>
        <strain evidence="3">JCM 6923</strain>
    </source>
</reference>
<comment type="caution">
    <text evidence="2">The sequence shown here is derived from an EMBL/GenBank/DDBJ whole genome shotgun (WGS) entry which is preliminary data.</text>
</comment>
<organism evidence="2 3">
    <name type="scientific">Streptomyces graminearus</name>
    <dbReference type="NCBI Taxonomy" id="284030"/>
    <lineage>
        <taxon>Bacteria</taxon>
        <taxon>Bacillati</taxon>
        <taxon>Actinomycetota</taxon>
        <taxon>Actinomycetes</taxon>
        <taxon>Kitasatosporales</taxon>
        <taxon>Streptomycetaceae</taxon>
        <taxon>Streptomyces</taxon>
    </lineage>
</organism>
<dbReference type="Proteomes" id="UP001501721">
    <property type="component" value="Unassembled WGS sequence"/>
</dbReference>
<gene>
    <name evidence="2" type="ORF">GCM10010422_49950</name>
</gene>